<organism evidence="2 3">
    <name type="scientific">Dunaliella salina</name>
    <name type="common">Green alga</name>
    <name type="synonym">Protococcus salinus</name>
    <dbReference type="NCBI Taxonomy" id="3046"/>
    <lineage>
        <taxon>Eukaryota</taxon>
        <taxon>Viridiplantae</taxon>
        <taxon>Chlorophyta</taxon>
        <taxon>core chlorophytes</taxon>
        <taxon>Chlorophyceae</taxon>
        <taxon>CS clade</taxon>
        <taxon>Chlamydomonadales</taxon>
        <taxon>Dunaliellaceae</taxon>
        <taxon>Dunaliella</taxon>
    </lineage>
</organism>
<feature type="compositionally biased region" description="Low complexity" evidence="1">
    <location>
        <begin position="489"/>
        <end position="518"/>
    </location>
</feature>
<feature type="compositionally biased region" description="Low complexity" evidence="1">
    <location>
        <begin position="210"/>
        <end position="221"/>
    </location>
</feature>
<sequence>MASSLTTMPNSLVHELLMRRPLNGSSSGKTTSLASLAAKEEAFGVRQALDGRKRKPEEAVATEQIQQHRDKAARLQPTPALHPAYLTSPPTSAPALSFGLPGLTAAPTTLPVLTHLPTASQSLSQPAFTSAPAVVAAAPALPSAMLSQPPSGSHPAFPTYVPVTHAAAPSPSLSAPVSTPHNHLVASVLGSSAAKPAAASFTSPSPPSLPSSVQASAPAASKLPQQALPPPSNQLPAHLAALMASNPQLLAAYLQLQRQQQQHHQQHQPVSLQHYQQYLQQQHMSLQQLQHQQQHRQQQQQQQVPQQQVPQQQQLPQQQQTQAPQQPQQPQQQQQQQPSTSVPSPAASSKDANPLQSAGQGHTHGHAAGQSAEVKQEASPGSSRPVPAVPPSLRKKRTARRTKPGPVRLAQLFAALQPPEMSSSSAAGTPVAHLPVKNGVGRPRKNPVVAGAPRGTTLSAAAAPAMPQLPAWMQGLMKPEGQQLLNAMRPSDQQQQQQLQQQPRSQFQFQQQQQQQLQQHRRKKFTPSRAAV</sequence>
<reference evidence="2" key="1">
    <citation type="submission" date="2017-08" db="EMBL/GenBank/DDBJ databases">
        <authorList>
            <person name="Polle J.E."/>
            <person name="Barry K."/>
            <person name="Cushman J."/>
            <person name="Schmutz J."/>
            <person name="Tran D."/>
            <person name="Hathwaick L.T."/>
            <person name="Yim W.C."/>
            <person name="Jenkins J."/>
            <person name="Mckie-Krisberg Z.M."/>
            <person name="Prochnik S."/>
            <person name="Lindquist E."/>
            <person name="Dockter R.B."/>
            <person name="Adam C."/>
            <person name="Molina H."/>
            <person name="Bunkerborg J."/>
            <person name="Jin E."/>
            <person name="Buchheim M."/>
            <person name="Magnuson J."/>
        </authorList>
    </citation>
    <scope>NUCLEOTIDE SEQUENCE</scope>
    <source>
        <strain evidence="2">CCAP 19/18</strain>
    </source>
</reference>
<feature type="compositionally biased region" description="Basic residues" evidence="1">
    <location>
        <begin position="393"/>
        <end position="403"/>
    </location>
</feature>
<gene>
    <name evidence="2" type="ORF">DUNSADRAFT_12813</name>
</gene>
<feature type="region of interest" description="Disordered" evidence="1">
    <location>
        <begin position="197"/>
        <end position="234"/>
    </location>
</feature>
<evidence type="ECO:0000313" key="2">
    <source>
        <dbReference type="EMBL" id="KAF5831622.1"/>
    </source>
</evidence>
<proteinExistence type="predicted"/>
<accession>A0ABQ7GAJ6</accession>
<feature type="compositionally biased region" description="Polar residues" evidence="1">
    <location>
        <begin position="339"/>
        <end position="355"/>
    </location>
</feature>
<feature type="compositionally biased region" description="Low complexity" evidence="1">
    <location>
        <begin position="356"/>
        <end position="372"/>
    </location>
</feature>
<dbReference type="Proteomes" id="UP000815325">
    <property type="component" value="Unassembled WGS sequence"/>
</dbReference>
<feature type="region of interest" description="Disordered" evidence="1">
    <location>
        <begin position="420"/>
        <end position="446"/>
    </location>
</feature>
<name>A0ABQ7GAJ6_DUNSA</name>
<comment type="caution">
    <text evidence="2">The sequence shown here is derived from an EMBL/GenBank/DDBJ whole genome shotgun (WGS) entry which is preliminary data.</text>
</comment>
<dbReference type="EMBL" id="MU069934">
    <property type="protein sequence ID" value="KAF5831622.1"/>
    <property type="molecule type" value="Genomic_DNA"/>
</dbReference>
<protein>
    <submittedName>
        <fullName evidence="2">Uncharacterized protein</fullName>
    </submittedName>
</protein>
<feature type="region of interest" description="Disordered" evidence="1">
    <location>
        <begin position="287"/>
        <end position="407"/>
    </location>
</feature>
<feature type="region of interest" description="Disordered" evidence="1">
    <location>
        <begin position="480"/>
        <end position="532"/>
    </location>
</feature>
<feature type="compositionally biased region" description="Low complexity" evidence="1">
    <location>
        <begin position="287"/>
        <end position="338"/>
    </location>
</feature>
<evidence type="ECO:0000256" key="1">
    <source>
        <dbReference type="SAM" id="MobiDB-lite"/>
    </source>
</evidence>
<keyword evidence="3" id="KW-1185">Reference proteome</keyword>
<evidence type="ECO:0000313" key="3">
    <source>
        <dbReference type="Proteomes" id="UP000815325"/>
    </source>
</evidence>